<dbReference type="Pfam" id="PF12831">
    <property type="entry name" value="FAD_oxidored"/>
    <property type="match status" value="1"/>
</dbReference>
<dbReference type="Proteomes" id="UP001596270">
    <property type="component" value="Unassembled WGS sequence"/>
</dbReference>
<dbReference type="Gene3D" id="3.50.50.60">
    <property type="entry name" value="FAD/NAD(P)-binding domain"/>
    <property type="match status" value="1"/>
</dbReference>
<keyword evidence="3 6" id="KW-0560">Oxidoreductase</keyword>
<gene>
    <name evidence="6" type="ORF">ACFQND_04395</name>
</gene>
<keyword evidence="5" id="KW-0411">Iron-sulfur</keyword>
<dbReference type="PANTHER" id="PTHR43498">
    <property type="entry name" value="FERREDOXIN:COB-COM HETERODISULFIDE REDUCTASE SUBUNIT A"/>
    <property type="match status" value="1"/>
</dbReference>
<dbReference type="RefSeq" id="WP_371437888.1">
    <property type="nucleotide sequence ID" value="NZ_JBHSRS010000013.1"/>
</dbReference>
<evidence type="ECO:0000313" key="6">
    <source>
        <dbReference type="EMBL" id="MFC6280465.1"/>
    </source>
</evidence>
<keyword evidence="1" id="KW-0004">4Fe-4S</keyword>
<evidence type="ECO:0000313" key="7">
    <source>
        <dbReference type="Proteomes" id="UP001596270"/>
    </source>
</evidence>
<organism evidence="6 7">
    <name type="scientific">Polaromonas aquatica</name>
    <dbReference type="NCBI Taxonomy" id="332657"/>
    <lineage>
        <taxon>Bacteria</taxon>
        <taxon>Pseudomonadati</taxon>
        <taxon>Pseudomonadota</taxon>
        <taxon>Betaproteobacteria</taxon>
        <taxon>Burkholderiales</taxon>
        <taxon>Comamonadaceae</taxon>
        <taxon>Polaromonas</taxon>
    </lineage>
</organism>
<keyword evidence="7" id="KW-1185">Reference proteome</keyword>
<dbReference type="InterPro" id="IPR036188">
    <property type="entry name" value="FAD/NAD-bd_sf"/>
</dbReference>
<evidence type="ECO:0000256" key="4">
    <source>
        <dbReference type="ARBA" id="ARBA00023004"/>
    </source>
</evidence>
<evidence type="ECO:0000256" key="3">
    <source>
        <dbReference type="ARBA" id="ARBA00023002"/>
    </source>
</evidence>
<evidence type="ECO:0000256" key="1">
    <source>
        <dbReference type="ARBA" id="ARBA00022485"/>
    </source>
</evidence>
<dbReference type="InterPro" id="IPR039650">
    <property type="entry name" value="HdrA-like"/>
</dbReference>
<proteinExistence type="predicted"/>
<keyword evidence="4" id="KW-0408">Iron</keyword>
<name>A0ABW1TT44_9BURK</name>
<comment type="caution">
    <text evidence="6">The sequence shown here is derived from an EMBL/GenBank/DDBJ whole genome shotgun (WGS) entry which is preliminary data.</text>
</comment>
<dbReference type="EMBL" id="JBHSRS010000013">
    <property type="protein sequence ID" value="MFC6280465.1"/>
    <property type="molecule type" value="Genomic_DNA"/>
</dbReference>
<evidence type="ECO:0000256" key="5">
    <source>
        <dbReference type="ARBA" id="ARBA00023014"/>
    </source>
</evidence>
<dbReference type="EC" id="1.-.-.-" evidence="6"/>
<reference evidence="7" key="1">
    <citation type="journal article" date="2019" name="Int. J. Syst. Evol. Microbiol.">
        <title>The Global Catalogue of Microorganisms (GCM) 10K type strain sequencing project: providing services to taxonomists for standard genome sequencing and annotation.</title>
        <authorList>
            <consortium name="The Broad Institute Genomics Platform"/>
            <consortium name="The Broad Institute Genome Sequencing Center for Infectious Disease"/>
            <person name="Wu L."/>
            <person name="Ma J."/>
        </authorList>
    </citation>
    <scope>NUCLEOTIDE SEQUENCE [LARGE SCALE GENOMIC DNA]</scope>
    <source>
        <strain evidence="7">CCUG 39402</strain>
    </source>
</reference>
<accession>A0ABW1TT44</accession>
<dbReference type="PRINTS" id="PR00469">
    <property type="entry name" value="PNDRDTASEII"/>
</dbReference>
<keyword evidence="2" id="KW-0479">Metal-binding</keyword>
<dbReference type="PANTHER" id="PTHR43498:SF1">
    <property type="entry name" value="COB--COM HETERODISULFIDE REDUCTASE IRON-SULFUR SUBUNIT A"/>
    <property type="match status" value="1"/>
</dbReference>
<evidence type="ECO:0000256" key="2">
    <source>
        <dbReference type="ARBA" id="ARBA00022723"/>
    </source>
</evidence>
<protein>
    <submittedName>
        <fullName evidence="6">FAD-dependent oxidoreductase</fullName>
        <ecNumber evidence="6">1.-.-.-</ecNumber>
    </submittedName>
</protein>
<dbReference type="GO" id="GO:0016491">
    <property type="term" value="F:oxidoreductase activity"/>
    <property type="evidence" value="ECO:0007669"/>
    <property type="project" value="UniProtKB-KW"/>
</dbReference>
<dbReference type="SUPFAM" id="SSF51905">
    <property type="entry name" value="FAD/NAD(P)-binding domain"/>
    <property type="match status" value="1"/>
</dbReference>
<sequence>MLASSHLNTITEPARTLPVYGEFDVVVVGGGPSGLAASVSAARHGAKVLLVERYGFLGGMGTAGGVTNFAGLYGRKNGEMRQVVHGVVDELLERIDALGGLNAPQDGMQGRIRVRSYDVSAFKCGADQLLAAAGVEMLFHAWAAAVLMQGPKIAALIVETKSGRQAIRAQRFIDCSGDADVAHFAGVPFELGDGHGSGLFPTTMFRVGHVDAPEALAAVGEFKAINTFMAQSQAREPGRYNFPREGAILRPQKNPTEWRANVTQISNAGGTAMDATDARQLSDGEREGRRQIAEYFSFLRHEVPGFKQSAIVDIAAQIGIRETRRIRGEYVLTGEDILSSARFDDSIGINAWPMELHAAGRIDWQFPRNWDTTQGRVYNDLPWRMLVPTGVNNLLVAGRCASMTHEGQSAARVSGGCFVMGQAAGTAAAQLSAGQTFADTDVRLLQQVLQQDGVYLDDDKA</sequence>